<dbReference type="RefSeq" id="WP_388014443.1">
    <property type="nucleotide sequence ID" value="NZ_JBHUDT010000001.1"/>
</dbReference>
<proteinExistence type="predicted"/>
<name>A0ABW5JS75_9FLAO</name>
<accession>A0ABW5JS75</accession>
<evidence type="ECO:0008006" key="3">
    <source>
        <dbReference type="Google" id="ProtNLM"/>
    </source>
</evidence>
<keyword evidence="2" id="KW-1185">Reference proteome</keyword>
<dbReference type="SUPFAM" id="SSF54427">
    <property type="entry name" value="NTF2-like"/>
    <property type="match status" value="1"/>
</dbReference>
<sequence>MKKRILIPLFCLLTLSIHTQETPKETKDYSDNVKTLDSIINTLYTVISGEKGQERNWTLFKHLFKADAKLIAAGKDNKGVYKARYMSPNDYIKSSEKWLVNNGFFEKEIHRKVDAFGTIAQVFSTYEAFKSETDETPFMRGINSIQLFYDGQRWWIVNLYWTQETQEQPIPNMYLSKQ</sequence>
<dbReference type="InterPro" id="IPR032710">
    <property type="entry name" value="NTF2-like_dom_sf"/>
</dbReference>
<evidence type="ECO:0000313" key="2">
    <source>
        <dbReference type="Proteomes" id="UP001597441"/>
    </source>
</evidence>
<evidence type="ECO:0000313" key="1">
    <source>
        <dbReference type="EMBL" id="MFD2534257.1"/>
    </source>
</evidence>
<comment type="caution">
    <text evidence="1">The sequence shown here is derived from an EMBL/GenBank/DDBJ whole genome shotgun (WGS) entry which is preliminary data.</text>
</comment>
<dbReference type="Gene3D" id="3.10.450.50">
    <property type="match status" value="1"/>
</dbReference>
<gene>
    <name evidence="1" type="ORF">ACFSQS_03990</name>
</gene>
<dbReference type="EMBL" id="JBHULK010000001">
    <property type="protein sequence ID" value="MFD2534257.1"/>
    <property type="molecule type" value="Genomic_DNA"/>
</dbReference>
<organism evidence="1 2">
    <name type="scientific">Gelatiniphilus marinus</name>
    <dbReference type="NCBI Taxonomy" id="1759464"/>
    <lineage>
        <taxon>Bacteria</taxon>
        <taxon>Pseudomonadati</taxon>
        <taxon>Bacteroidota</taxon>
        <taxon>Flavobacteriia</taxon>
        <taxon>Flavobacteriales</taxon>
        <taxon>Flavobacteriaceae</taxon>
        <taxon>Gelatiniphilus</taxon>
    </lineage>
</organism>
<dbReference type="Proteomes" id="UP001597441">
    <property type="component" value="Unassembled WGS sequence"/>
</dbReference>
<reference evidence="2" key="1">
    <citation type="journal article" date="2019" name="Int. J. Syst. Evol. Microbiol.">
        <title>The Global Catalogue of Microorganisms (GCM) 10K type strain sequencing project: providing services to taxonomists for standard genome sequencing and annotation.</title>
        <authorList>
            <consortium name="The Broad Institute Genomics Platform"/>
            <consortium name="The Broad Institute Genome Sequencing Center for Infectious Disease"/>
            <person name="Wu L."/>
            <person name="Ma J."/>
        </authorList>
    </citation>
    <scope>NUCLEOTIDE SEQUENCE [LARGE SCALE GENOMIC DNA]</scope>
    <source>
        <strain evidence="2">KCTC 42903</strain>
    </source>
</reference>
<protein>
    <recommendedName>
        <fullName evidence="3">Nuclear transport factor 2 family protein</fullName>
    </recommendedName>
</protein>